<dbReference type="PaxDb" id="5691-CAJ16711"/>
<gene>
    <name evidence="1" type="ORF">TB927.1.5050</name>
</gene>
<dbReference type="InParanoid" id="Q4GY75"/>
<dbReference type="RefSeq" id="XP_001219196.1">
    <property type="nucleotide sequence ID" value="XM_001219195.1"/>
</dbReference>
<dbReference type="EMBL" id="AL929603">
    <property type="protein sequence ID" value="CAJ16711.1"/>
    <property type="molecule type" value="Genomic_DNA"/>
</dbReference>
<reference evidence="1 2" key="1">
    <citation type="journal article" date="2003" name="Nucleic Acids Res.">
        <title>The DNA sequence of chromosome I of an African trypanosome: gene content, chromosome organisation, recombination and polymorphism.</title>
        <authorList>
            <person name="Hall N."/>
            <person name="Berriman M."/>
            <person name="Lennard N.J."/>
            <person name="Harris B.R."/>
            <person name="Hertz-Fowler C."/>
            <person name="Bart-Delabesse E.N."/>
            <person name="Gerrare C.S."/>
            <person name="Atkin R.J."/>
            <person name="Barron A.J."/>
            <person name="Bowman S."/>
            <person name="Bray-Allen S.P."/>
            <person name="Bringaud F."/>
            <person name="Clark L.N."/>
            <person name="Corton C.H."/>
            <person name="Cronin A."/>
            <person name="Davies R."/>
            <person name="Doggett J."/>
            <person name="Fraser A."/>
            <person name="Gruter E."/>
            <person name="Hall S."/>
            <person name="Harper A.D."/>
            <person name="Kay M.P."/>
            <person name="Leech V."/>
            <person name="Mayes R."/>
            <person name="Price C."/>
            <person name="Quail M.A."/>
            <person name="Rabbinowitch E."/>
            <person name="Reitter C."/>
            <person name="Rutherford K."/>
            <person name="Sasse J."/>
            <person name="Sharp S."/>
            <person name="Shownkeen R."/>
            <person name="Macleod A."/>
            <person name="Taylor S."/>
            <person name="Tweedie A."/>
            <person name="Turner C.M.R."/>
            <person name="Tait A."/>
            <person name="Gull K."/>
            <person name="Barrell B."/>
            <person name="Melville S.E."/>
        </authorList>
    </citation>
    <scope>NUCLEOTIDE SEQUENCE [LARGE SCALE GENOMIC DNA]</scope>
    <source>
        <strain evidence="1 2">927/4 GUTat10.1</strain>
    </source>
</reference>
<dbReference type="Proteomes" id="UP000008524">
    <property type="component" value="Chromosome 1"/>
</dbReference>
<dbReference type="KEGG" id="tbr:TB927.1.5050"/>
<keyword evidence="2" id="KW-1185">Reference proteome</keyword>
<name>Q4GY75_TRYB2</name>
<dbReference type="AlphaFoldDB" id="Q4GY75"/>
<proteinExistence type="predicted"/>
<protein>
    <submittedName>
        <fullName evidence="1">Uncharacterized protein</fullName>
    </submittedName>
</protein>
<accession>Q4GY75</accession>
<evidence type="ECO:0000313" key="1">
    <source>
        <dbReference type="EMBL" id="CAJ16711.1"/>
    </source>
</evidence>
<dbReference type="GeneID" id="4357573"/>
<reference evidence="2" key="2">
    <citation type="journal article" date="2005" name="Science">
        <title>The genome of the African trypanosome Trypanosoma brucei.</title>
        <authorList>
            <person name="Berriman M."/>
            <person name="Ghedin E."/>
            <person name="Hertz-Fowler C."/>
            <person name="Blandin G."/>
            <person name="Renauld H."/>
            <person name="Bartholomeu D.C."/>
            <person name="Lennard N.J."/>
            <person name="Caler E."/>
            <person name="Hamlin N.E."/>
            <person name="Haas B."/>
            <person name="Bohme U."/>
            <person name="Hannick L."/>
            <person name="Aslett M.A."/>
            <person name="Shallom J."/>
            <person name="Marcello L."/>
            <person name="Hou L."/>
            <person name="Wickstead B."/>
            <person name="Alsmark U.C."/>
            <person name="Arrowsmith C."/>
            <person name="Atkin R.J."/>
            <person name="Barron A.J."/>
            <person name="Bringaud F."/>
            <person name="Brooks K."/>
            <person name="Carrington M."/>
            <person name="Cherevach I."/>
            <person name="Chillingworth T.J."/>
            <person name="Churcher C."/>
            <person name="Clark L.N."/>
            <person name="Corton C.H."/>
            <person name="Cronin A."/>
            <person name="Davies R.M."/>
            <person name="Doggett J."/>
            <person name="Djikeng A."/>
            <person name="Feldblyum T."/>
            <person name="Field M.C."/>
            <person name="Fraser A."/>
            <person name="Goodhead I."/>
            <person name="Hance Z."/>
            <person name="Harper D."/>
            <person name="Harris B.R."/>
            <person name="Hauser H."/>
            <person name="Hostetler J."/>
            <person name="Ivens A."/>
            <person name="Jagels K."/>
            <person name="Johnson D."/>
            <person name="Johnson J."/>
            <person name="Jones K."/>
            <person name="Kerhornou A.X."/>
            <person name="Koo H."/>
            <person name="Larke N."/>
            <person name="Landfear S."/>
            <person name="Larkin C."/>
            <person name="Leech V."/>
            <person name="Line A."/>
            <person name="Lord A."/>
            <person name="Macleod A."/>
            <person name="Mooney P.J."/>
            <person name="Moule S."/>
            <person name="Martin D.M."/>
            <person name="Morgan G.W."/>
            <person name="Mungall K."/>
            <person name="Norbertczak H."/>
            <person name="Ormond D."/>
            <person name="Pai G."/>
            <person name="Peacock C.S."/>
            <person name="Peterson J."/>
            <person name="Quail M.A."/>
            <person name="Rabbinowitsch E."/>
            <person name="Rajandream M.A."/>
            <person name="Reitter C."/>
            <person name="Salzberg S.L."/>
            <person name="Sanders M."/>
            <person name="Schobel S."/>
            <person name="Sharp S."/>
            <person name="Simmonds M."/>
            <person name="Simpson A.J."/>
            <person name="Tallon L."/>
            <person name="Turner C.M."/>
            <person name="Tait A."/>
            <person name="Tivey A.R."/>
            <person name="Van Aken S."/>
            <person name="Walker D."/>
            <person name="Wanless D."/>
            <person name="Wang S."/>
            <person name="White B."/>
            <person name="White O."/>
            <person name="Whitehead S."/>
            <person name="Woodward J."/>
            <person name="Wortman J."/>
            <person name="Adams M.D."/>
            <person name="Embley T.M."/>
            <person name="Gull K."/>
            <person name="Ullu E."/>
            <person name="Barry J.D."/>
            <person name="Fairlamb A.H."/>
            <person name="Opperdoes F."/>
            <person name="Barrell B.G."/>
            <person name="Donelson J.E."/>
            <person name="Hall N."/>
            <person name="Fraser C.M."/>
            <person name="Melville S.E."/>
            <person name="El-Sayed N.M."/>
        </authorList>
    </citation>
    <scope>NUCLEOTIDE SEQUENCE [LARGE SCALE GENOMIC DNA]</scope>
    <source>
        <strain evidence="2">927/4 GUTat10.1</strain>
    </source>
</reference>
<evidence type="ECO:0000313" key="2">
    <source>
        <dbReference type="Proteomes" id="UP000008524"/>
    </source>
</evidence>
<organism evidence="1 2">
    <name type="scientific">Trypanosoma brucei brucei (strain 927/4 GUTat10.1)</name>
    <dbReference type="NCBI Taxonomy" id="185431"/>
    <lineage>
        <taxon>Eukaryota</taxon>
        <taxon>Discoba</taxon>
        <taxon>Euglenozoa</taxon>
        <taxon>Kinetoplastea</taxon>
        <taxon>Metakinetoplastina</taxon>
        <taxon>Trypanosomatida</taxon>
        <taxon>Trypanosomatidae</taxon>
        <taxon>Trypanosoma</taxon>
    </lineage>
</organism>
<sequence>MRVLRHLFGDEKRPCNKSRVITVAVKRYLQAFTSSKDSMNLIKIMEHKMSKQELIQLSQRMEEMQQRIL</sequence>